<evidence type="ECO:0000256" key="2">
    <source>
        <dbReference type="ARBA" id="ARBA00022723"/>
    </source>
</evidence>
<reference evidence="10" key="1">
    <citation type="journal article" date="2006" name="PLoS Biol.">
        <title>Macronuclear genome sequence of the ciliate Tetrahymena thermophila, a model eukaryote.</title>
        <authorList>
            <person name="Eisen J.A."/>
            <person name="Coyne R.S."/>
            <person name="Wu M."/>
            <person name="Wu D."/>
            <person name="Thiagarajan M."/>
            <person name="Wortman J.R."/>
            <person name="Badger J.H."/>
            <person name="Ren Q."/>
            <person name="Amedeo P."/>
            <person name="Jones K.M."/>
            <person name="Tallon L.J."/>
            <person name="Delcher A.L."/>
            <person name="Salzberg S.L."/>
            <person name="Silva J.C."/>
            <person name="Haas B.J."/>
            <person name="Majoros W.H."/>
            <person name="Farzad M."/>
            <person name="Carlton J.M."/>
            <person name="Smith R.K. Jr."/>
            <person name="Garg J."/>
            <person name="Pearlman R.E."/>
            <person name="Karrer K.M."/>
            <person name="Sun L."/>
            <person name="Manning G."/>
            <person name="Elde N.C."/>
            <person name="Turkewitz A.P."/>
            <person name="Asai D.J."/>
            <person name="Wilkes D.E."/>
            <person name="Wang Y."/>
            <person name="Cai H."/>
            <person name="Collins K."/>
            <person name="Stewart B.A."/>
            <person name="Lee S.R."/>
            <person name="Wilamowska K."/>
            <person name="Weinberg Z."/>
            <person name="Ruzzo W.L."/>
            <person name="Wloga D."/>
            <person name="Gaertig J."/>
            <person name="Frankel J."/>
            <person name="Tsao C.-C."/>
            <person name="Gorovsky M.A."/>
            <person name="Keeling P.J."/>
            <person name="Waller R.F."/>
            <person name="Patron N.J."/>
            <person name="Cherry J.M."/>
            <person name="Stover N.A."/>
            <person name="Krieger C.J."/>
            <person name="del Toro C."/>
            <person name="Ryder H.F."/>
            <person name="Williamson S.C."/>
            <person name="Barbeau R.A."/>
            <person name="Hamilton E.P."/>
            <person name="Orias E."/>
        </authorList>
    </citation>
    <scope>NUCLEOTIDE SEQUENCE [LARGE SCALE GENOMIC DNA]</scope>
    <source>
        <strain evidence="10">SB210</strain>
    </source>
</reference>
<keyword evidence="4" id="KW-0408">Iron</keyword>
<dbReference type="GO" id="GO:0008168">
    <property type="term" value="F:methyltransferase activity"/>
    <property type="evidence" value="ECO:0007669"/>
    <property type="project" value="InterPro"/>
</dbReference>
<dbReference type="GO" id="GO:0051536">
    <property type="term" value="F:iron-sulfur cluster binding"/>
    <property type="evidence" value="ECO:0007669"/>
    <property type="project" value="UniProtKB-KW"/>
</dbReference>
<dbReference type="KEGG" id="tet:TTHERM_01016080"/>
<keyword evidence="6" id="KW-0496">Mitochondrion</keyword>
<comment type="function">
    <text evidence="7">Mitochondrial ribosome (mitoribosome) assembly factor. Binds at the interface of the head and body domains of the mitochondrial small ribosomal subunit (mt-SSU), occluding the mRNA channel and preventing compaction of the head domain towards the body. Probable inactive methyltransferase: retains the characteristic folding and ability to bind S-adenosyl-L-methionine, but it probably lost its methyltransferase activity.</text>
</comment>
<protein>
    <submittedName>
        <fullName evidence="9">Small ribosomal subunit Rsm22</fullName>
    </submittedName>
</protein>
<dbReference type="eggNOG" id="KOG2539">
    <property type="taxonomic scope" value="Eukaryota"/>
</dbReference>
<dbReference type="InterPro" id="IPR015324">
    <property type="entry name" value="Ribosomal_Rsm22-like"/>
</dbReference>
<dbReference type="Proteomes" id="UP000009168">
    <property type="component" value="Unassembled WGS sequence"/>
</dbReference>
<dbReference type="CDD" id="cd02440">
    <property type="entry name" value="AdoMet_MTases"/>
    <property type="match status" value="1"/>
</dbReference>
<dbReference type="GeneID" id="7833187"/>
<dbReference type="EMBL" id="GG662478">
    <property type="protein sequence ID" value="EAR83105.2"/>
    <property type="molecule type" value="Genomic_DNA"/>
</dbReference>
<proteinExistence type="predicted"/>
<dbReference type="GO" id="GO:0005763">
    <property type="term" value="C:mitochondrial small ribosomal subunit"/>
    <property type="evidence" value="ECO:0007669"/>
    <property type="project" value="TreeGrafter"/>
</dbReference>
<dbReference type="PANTHER" id="PTHR13184">
    <property type="entry name" value="37S RIBOSOMAL PROTEIN S22"/>
    <property type="match status" value="1"/>
</dbReference>
<keyword evidence="2" id="KW-0479">Metal-binding</keyword>
<dbReference type="InterPro" id="IPR052571">
    <property type="entry name" value="Mt_RNA_Methyltransferase"/>
</dbReference>
<evidence type="ECO:0000313" key="10">
    <source>
        <dbReference type="Proteomes" id="UP000009168"/>
    </source>
</evidence>
<dbReference type="HOGENOM" id="CLU_538024_0_0_1"/>
<comment type="subcellular location">
    <subcellularLocation>
        <location evidence="1">Mitochondrion</location>
    </subcellularLocation>
</comment>
<dbReference type="AlphaFoldDB" id="Q22CT3"/>
<dbReference type="SUPFAM" id="SSF53335">
    <property type="entry name" value="S-adenosyl-L-methionine-dependent methyltransferases"/>
    <property type="match status" value="1"/>
</dbReference>
<accession>Q22CT3</accession>
<dbReference type="RefSeq" id="XP_001030768.2">
    <property type="nucleotide sequence ID" value="XM_001030768.2"/>
</dbReference>
<sequence length="544" mass="63743">MKQRINILLQGNQVKYYFARAFNKGQVQKDISQKLNEKKKKTEEQKKIEGAILHDKESRKEKDSEEIDQLFMAKCHLDVQRFPEKALKRAQQVFSKYPHKELREMGVNFMKMYQQMHAVEKPSDISQTELFANTDQLLQSSDNPEQIIYLRRSEETQEEMDEKVKLKRKLKAEKAQNNKDEETQQEKDQNSTEQESDDLVDLTKDEPKFKSNANNNIKLSLFEYSQNSSVAYLLRKAPHTFSVACRILTEIRYRMPNFNPQTFLDFGAGLGSGSLAFQDIFPECKNIVACEPSKNMRKLGKHMTQDIPNLVYVENLAQTISLPYAVEFDIVFISHVLQEVPSVEARKLIIDSLWNKVKKGGIMIFVENGTPKGFRFAHDFRRYILENKKSDDPYIVAPCPHQGPCPLAAKADTWCHFEQKVGKYPKSVFSKLPTEKQFDNEKFCFMVIQKGVKQEERDEDNSQTFAEKSFFWDRILFPIMRRSKHFVYDLCTRDGDFERRVTAKSHGDEEYKTIKKLSWGDLWPFFKRIPNKFRKEGPKGPRLW</sequence>
<dbReference type="InParanoid" id="Q22CT3"/>
<dbReference type="FunCoup" id="Q22CT3">
    <property type="interactions" value="338"/>
</dbReference>
<dbReference type="STRING" id="312017.Q22CT3"/>
<name>Q22CT3_TETTS</name>
<dbReference type="PANTHER" id="PTHR13184:SF5">
    <property type="entry name" value="METHYLTRANSFERASE-LIKE PROTEIN 17, MITOCHONDRIAL"/>
    <property type="match status" value="1"/>
</dbReference>
<evidence type="ECO:0000313" key="9">
    <source>
        <dbReference type="EMBL" id="EAR83105.2"/>
    </source>
</evidence>
<evidence type="ECO:0000256" key="4">
    <source>
        <dbReference type="ARBA" id="ARBA00023004"/>
    </source>
</evidence>
<dbReference type="Gene3D" id="3.40.50.150">
    <property type="entry name" value="Vaccinia Virus protein VP39"/>
    <property type="match status" value="1"/>
</dbReference>
<dbReference type="OrthoDB" id="421327at2759"/>
<feature type="region of interest" description="Disordered" evidence="8">
    <location>
        <begin position="168"/>
        <end position="207"/>
    </location>
</feature>
<dbReference type="InterPro" id="IPR029063">
    <property type="entry name" value="SAM-dependent_MTases_sf"/>
</dbReference>
<evidence type="ECO:0000256" key="3">
    <source>
        <dbReference type="ARBA" id="ARBA00022946"/>
    </source>
</evidence>
<dbReference type="GO" id="GO:0006412">
    <property type="term" value="P:translation"/>
    <property type="evidence" value="ECO:0007669"/>
    <property type="project" value="InterPro"/>
</dbReference>
<organism evidence="9 10">
    <name type="scientific">Tetrahymena thermophila (strain SB210)</name>
    <dbReference type="NCBI Taxonomy" id="312017"/>
    <lineage>
        <taxon>Eukaryota</taxon>
        <taxon>Sar</taxon>
        <taxon>Alveolata</taxon>
        <taxon>Ciliophora</taxon>
        <taxon>Intramacronucleata</taxon>
        <taxon>Oligohymenophorea</taxon>
        <taxon>Hymenostomatida</taxon>
        <taxon>Tetrahymenina</taxon>
        <taxon>Tetrahymenidae</taxon>
        <taxon>Tetrahymena</taxon>
    </lineage>
</organism>
<dbReference type="GO" id="GO:0046872">
    <property type="term" value="F:metal ion binding"/>
    <property type="evidence" value="ECO:0007669"/>
    <property type="project" value="UniProtKB-KW"/>
</dbReference>
<keyword evidence="10" id="KW-1185">Reference proteome</keyword>
<evidence type="ECO:0000256" key="1">
    <source>
        <dbReference type="ARBA" id="ARBA00004173"/>
    </source>
</evidence>
<evidence type="ECO:0000256" key="5">
    <source>
        <dbReference type="ARBA" id="ARBA00023014"/>
    </source>
</evidence>
<keyword evidence="5" id="KW-0411">Iron-sulfur</keyword>
<feature type="region of interest" description="Disordered" evidence="8">
    <location>
        <begin position="34"/>
        <end position="60"/>
    </location>
</feature>
<dbReference type="Pfam" id="PF09243">
    <property type="entry name" value="Rsm22"/>
    <property type="match status" value="1"/>
</dbReference>
<gene>
    <name evidence="9" type="ORF">TTHERM_01016080</name>
</gene>
<keyword evidence="3" id="KW-0809">Transit peptide</keyword>
<evidence type="ECO:0000256" key="8">
    <source>
        <dbReference type="SAM" id="MobiDB-lite"/>
    </source>
</evidence>
<dbReference type="GO" id="GO:0003735">
    <property type="term" value="F:structural constituent of ribosome"/>
    <property type="evidence" value="ECO:0007669"/>
    <property type="project" value="TreeGrafter"/>
</dbReference>
<evidence type="ECO:0000256" key="7">
    <source>
        <dbReference type="ARBA" id="ARBA00045681"/>
    </source>
</evidence>
<evidence type="ECO:0000256" key="6">
    <source>
        <dbReference type="ARBA" id="ARBA00023128"/>
    </source>
</evidence>
<feature type="compositionally biased region" description="Basic and acidic residues" evidence="8">
    <location>
        <begin position="172"/>
        <end position="190"/>
    </location>
</feature>